<evidence type="ECO:0000259" key="7">
    <source>
        <dbReference type="Pfam" id="PF04055"/>
    </source>
</evidence>
<accession>A0ABT7ETQ5</accession>
<name>A0ABT7ETQ5_9GAMM</name>
<dbReference type="PANTHER" id="PTHR11228:SF7">
    <property type="entry name" value="PQQA PEPTIDE CYCLASE"/>
    <property type="match status" value="1"/>
</dbReference>
<dbReference type="InterPro" id="IPR050377">
    <property type="entry name" value="Radical_SAM_PqqE_MftC-like"/>
</dbReference>
<feature type="domain" description="Radical SAM core" evidence="7">
    <location>
        <begin position="20"/>
        <end position="155"/>
    </location>
</feature>
<dbReference type="Gene3D" id="3.20.20.70">
    <property type="entry name" value="Aldolase class I"/>
    <property type="match status" value="1"/>
</dbReference>
<sequence length="339" mass="38656">MSEKKIPVPHLPPRLLMDLYTDCNLKCPMCIVHGQPDAPELKGMLKKSMTLANAKKILDEAMPAAPAVGPTLWSEPLMSKDILIHLKSMKMRNMNISMNTNGLLMNKKMSKALIEIGVDSITVSVDATTPDVLEQVRGIKNLDKIKNNLFTLLELRGEHSLPRIGVSLTKQDCNLHQVDEFVDYWVNIVDFVRIGEIFEEGTFPNVSVDHSQRKPCPEIYSTMPIHTDGDVSLCCLDGFKDQVVGNVLEEGVSGVWNGDKLNEIRHYHETGQWDKVPFCKSCERWSSSDYTEEVVGEVLIRRSTEYTFYNDIHKLNNWRENCRHEREQQSQQINIKMVD</sequence>
<dbReference type="InterPro" id="IPR034391">
    <property type="entry name" value="AdoMet-like_SPASM_containing"/>
</dbReference>
<keyword evidence="2" id="KW-0004">4Fe-4S</keyword>
<evidence type="ECO:0000313" key="10">
    <source>
        <dbReference type="Proteomes" id="UP001231915"/>
    </source>
</evidence>
<dbReference type="EMBL" id="JASJUT010000018">
    <property type="protein sequence ID" value="MDK2598432.1"/>
    <property type="molecule type" value="Genomic_DNA"/>
</dbReference>
<gene>
    <name evidence="9" type="ORF">QNM18_25590</name>
</gene>
<keyword evidence="10" id="KW-1185">Reference proteome</keyword>
<dbReference type="RefSeq" id="WP_247687345.1">
    <property type="nucleotide sequence ID" value="NZ_JASJUT010000018.1"/>
</dbReference>
<dbReference type="SUPFAM" id="SSF102114">
    <property type="entry name" value="Radical SAM enzymes"/>
    <property type="match status" value="1"/>
</dbReference>
<dbReference type="Pfam" id="PF04055">
    <property type="entry name" value="Radical_SAM"/>
    <property type="match status" value="1"/>
</dbReference>
<keyword evidence="6" id="KW-0411">Iron-sulfur</keyword>
<dbReference type="InterPro" id="IPR023885">
    <property type="entry name" value="4Fe4S-binding_SPASM_dom"/>
</dbReference>
<dbReference type="SFLD" id="SFLDG01387">
    <property type="entry name" value="BtrN-like_SPASM_domain_contain"/>
    <property type="match status" value="1"/>
</dbReference>
<evidence type="ECO:0000256" key="2">
    <source>
        <dbReference type="ARBA" id="ARBA00022485"/>
    </source>
</evidence>
<dbReference type="SFLD" id="SFLDG01067">
    <property type="entry name" value="SPASM/twitch_domain_containing"/>
    <property type="match status" value="1"/>
</dbReference>
<dbReference type="InterPro" id="IPR007197">
    <property type="entry name" value="rSAM"/>
</dbReference>
<dbReference type="PANTHER" id="PTHR11228">
    <property type="entry name" value="RADICAL SAM DOMAIN PROTEIN"/>
    <property type="match status" value="1"/>
</dbReference>
<dbReference type="SFLD" id="SFLDS00029">
    <property type="entry name" value="Radical_SAM"/>
    <property type="match status" value="1"/>
</dbReference>
<proteinExistence type="predicted"/>
<dbReference type="InterPro" id="IPR058240">
    <property type="entry name" value="rSAM_sf"/>
</dbReference>
<evidence type="ECO:0000256" key="3">
    <source>
        <dbReference type="ARBA" id="ARBA00022691"/>
    </source>
</evidence>
<protein>
    <submittedName>
        <fullName evidence="9">Radical SAM protein</fullName>
    </submittedName>
</protein>
<comment type="caution">
    <text evidence="9">The sequence shown here is derived from an EMBL/GenBank/DDBJ whole genome shotgun (WGS) entry which is preliminary data.</text>
</comment>
<keyword evidence="5" id="KW-0408">Iron</keyword>
<dbReference type="InterPro" id="IPR013785">
    <property type="entry name" value="Aldolase_TIM"/>
</dbReference>
<evidence type="ECO:0000256" key="1">
    <source>
        <dbReference type="ARBA" id="ARBA00001966"/>
    </source>
</evidence>
<organism evidence="9 10">
    <name type="scientific">Pseudoalteromonas obscura</name>
    <dbReference type="NCBI Taxonomy" id="3048491"/>
    <lineage>
        <taxon>Bacteria</taxon>
        <taxon>Pseudomonadati</taxon>
        <taxon>Pseudomonadota</taxon>
        <taxon>Gammaproteobacteria</taxon>
        <taxon>Alteromonadales</taxon>
        <taxon>Pseudoalteromonadaceae</taxon>
        <taxon>Pseudoalteromonas</taxon>
    </lineage>
</organism>
<feature type="domain" description="4Fe4S-binding SPASM" evidence="8">
    <location>
        <begin position="216"/>
        <end position="283"/>
    </location>
</feature>
<evidence type="ECO:0000256" key="4">
    <source>
        <dbReference type="ARBA" id="ARBA00022723"/>
    </source>
</evidence>
<evidence type="ECO:0000259" key="8">
    <source>
        <dbReference type="Pfam" id="PF13186"/>
    </source>
</evidence>
<evidence type="ECO:0000256" key="6">
    <source>
        <dbReference type="ARBA" id="ARBA00023014"/>
    </source>
</evidence>
<reference evidence="9 10" key="1">
    <citation type="submission" date="2023-05" db="EMBL/GenBank/DDBJ databases">
        <title>Pseudoalteromonas ardens sp. nov., Pseudoalteromonas obscura sp. nov., and Pseudoalteromonas umbrosa sp. nov., isolated from the coral Montipora capitata.</title>
        <authorList>
            <person name="Thomas E.M."/>
            <person name="Smith E.M."/>
            <person name="Papke E."/>
            <person name="Shlafstein M.D."/>
            <person name="Oline D.K."/>
            <person name="Videau P."/>
            <person name="Saw J.H."/>
            <person name="Strangman W.K."/>
            <person name="Ushijima B."/>
        </authorList>
    </citation>
    <scope>NUCLEOTIDE SEQUENCE [LARGE SCALE GENOMIC DNA]</scope>
    <source>
        <strain evidence="9 10">P94</strain>
    </source>
</reference>
<dbReference type="Proteomes" id="UP001231915">
    <property type="component" value="Unassembled WGS sequence"/>
</dbReference>
<evidence type="ECO:0000256" key="5">
    <source>
        <dbReference type="ARBA" id="ARBA00023004"/>
    </source>
</evidence>
<comment type="cofactor">
    <cofactor evidence="1">
        <name>[4Fe-4S] cluster</name>
        <dbReference type="ChEBI" id="CHEBI:49883"/>
    </cofactor>
</comment>
<dbReference type="CDD" id="cd21109">
    <property type="entry name" value="SPASM"/>
    <property type="match status" value="1"/>
</dbReference>
<dbReference type="Pfam" id="PF13186">
    <property type="entry name" value="SPASM"/>
    <property type="match status" value="1"/>
</dbReference>
<keyword evidence="4" id="KW-0479">Metal-binding</keyword>
<dbReference type="CDD" id="cd01335">
    <property type="entry name" value="Radical_SAM"/>
    <property type="match status" value="1"/>
</dbReference>
<evidence type="ECO:0000313" key="9">
    <source>
        <dbReference type="EMBL" id="MDK2598432.1"/>
    </source>
</evidence>
<keyword evidence="3" id="KW-0949">S-adenosyl-L-methionine</keyword>